<dbReference type="EMBL" id="JACSDZ010000001">
    <property type="protein sequence ID" value="KAF7418360.1"/>
    <property type="molecule type" value="Genomic_DNA"/>
</dbReference>
<evidence type="ECO:0000313" key="2">
    <source>
        <dbReference type="Proteomes" id="UP000617340"/>
    </source>
</evidence>
<keyword evidence="2" id="KW-1185">Reference proteome</keyword>
<protein>
    <submittedName>
        <fullName evidence="1">Uncharacterized protein</fullName>
    </submittedName>
</protein>
<name>A0A834NUM6_VESGE</name>
<sequence length="74" mass="8883">MPKALLPFLVLKLFCWNCFQLVSYNLLNVVYSSKVIFLEMAFDFQKEESHMDSNQENMEVMEPQEYFYGPKIYL</sequence>
<dbReference type="Proteomes" id="UP000617340">
    <property type="component" value="Unassembled WGS sequence"/>
</dbReference>
<gene>
    <name evidence="1" type="ORF">HZH68_001013</name>
</gene>
<evidence type="ECO:0000313" key="1">
    <source>
        <dbReference type="EMBL" id="KAF7418360.1"/>
    </source>
</evidence>
<comment type="caution">
    <text evidence="1">The sequence shown here is derived from an EMBL/GenBank/DDBJ whole genome shotgun (WGS) entry which is preliminary data.</text>
</comment>
<dbReference type="AlphaFoldDB" id="A0A834NUM6"/>
<proteinExistence type="predicted"/>
<accession>A0A834NUM6</accession>
<reference evidence="1" key="1">
    <citation type="journal article" date="2020" name="G3 (Bethesda)">
        <title>High-Quality Assemblies for Three Invasive Social Wasps from the &lt;i&gt;Vespula&lt;/i&gt; Genus.</title>
        <authorList>
            <person name="Harrop T.W.R."/>
            <person name="Guhlin J."/>
            <person name="McLaughlin G.M."/>
            <person name="Permina E."/>
            <person name="Stockwell P."/>
            <person name="Gilligan J."/>
            <person name="Le Lec M.F."/>
            <person name="Gruber M.A.M."/>
            <person name="Quinn O."/>
            <person name="Lovegrove M."/>
            <person name="Duncan E.J."/>
            <person name="Remnant E.J."/>
            <person name="Van Eeckhoven J."/>
            <person name="Graham B."/>
            <person name="Knapp R.A."/>
            <person name="Langford K.W."/>
            <person name="Kronenberg Z."/>
            <person name="Press M.O."/>
            <person name="Eacker S.M."/>
            <person name="Wilson-Rankin E.E."/>
            <person name="Purcell J."/>
            <person name="Lester P.J."/>
            <person name="Dearden P.K."/>
        </authorList>
    </citation>
    <scope>NUCLEOTIDE SEQUENCE</scope>
    <source>
        <strain evidence="1">Linc-1</strain>
    </source>
</reference>
<organism evidence="1 2">
    <name type="scientific">Vespula germanica</name>
    <name type="common">German yellow jacket</name>
    <name type="synonym">Paravespula germanica</name>
    <dbReference type="NCBI Taxonomy" id="30212"/>
    <lineage>
        <taxon>Eukaryota</taxon>
        <taxon>Metazoa</taxon>
        <taxon>Ecdysozoa</taxon>
        <taxon>Arthropoda</taxon>
        <taxon>Hexapoda</taxon>
        <taxon>Insecta</taxon>
        <taxon>Pterygota</taxon>
        <taxon>Neoptera</taxon>
        <taxon>Endopterygota</taxon>
        <taxon>Hymenoptera</taxon>
        <taxon>Apocrita</taxon>
        <taxon>Aculeata</taxon>
        <taxon>Vespoidea</taxon>
        <taxon>Vespidae</taxon>
        <taxon>Vespinae</taxon>
        <taxon>Vespula</taxon>
    </lineage>
</organism>